<dbReference type="InterPro" id="IPR011033">
    <property type="entry name" value="PRC_barrel-like_sf"/>
</dbReference>
<dbReference type="GO" id="GO:0019684">
    <property type="term" value="P:photosynthesis, light reaction"/>
    <property type="evidence" value="ECO:0007669"/>
    <property type="project" value="InterPro"/>
</dbReference>
<gene>
    <name evidence="1" type="ORF">K8I29_18395</name>
</gene>
<proteinExistence type="predicted"/>
<accession>A0A953SGP1</accession>
<dbReference type="Proteomes" id="UP000705867">
    <property type="component" value="Unassembled WGS sequence"/>
</dbReference>
<dbReference type="Gene3D" id="3.90.50.10">
    <property type="entry name" value="Photosynthetic Reaction Center, subunit H, domain 2"/>
    <property type="match status" value="2"/>
</dbReference>
<dbReference type="SUPFAM" id="SSF50346">
    <property type="entry name" value="PRC-barrel domain"/>
    <property type="match status" value="2"/>
</dbReference>
<evidence type="ECO:0000313" key="1">
    <source>
        <dbReference type="EMBL" id="MBZ0158171.1"/>
    </source>
</evidence>
<name>A0A953SGP1_9BACT</name>
<protein>
    <recommendedName>
        <fullName evidence="3">PRC-barrel domain containing protein</fullName>
    </recommendedName>
</protein>
<evidence type="ECO:0000313" key="2">
    <source>
        <dbReference type="Proteomes" id="UP000705867"/>
    </source>
</evidence>
<dbReference type="EMBL" id="JAIOIV010000136">
    <property type="protein sequence ID" value="MBZ0158171.1"/>
    <property type="molecule type" value="Genomic_DNA"/>
</dbReference>
<dbReference type="AlphaFoldDB" id="A0A953SGP1"/>
<reference evidence="1" key="2">
    <citation type="submission" date="2021-08" db="EMBL/GenBank/DDBJ databases">
        <authorList>
            <person name="Dalcin Martins P."/>
        </authorList>
    </citation>
    <scope>NUCLEOTIDE SEQUENCE</scope>
    <source>
        <strain evidence="1">MAG_39</strain>
    </source>
</reference>
<dbReference type="InterPro" id="IPR014747">
    <property type="entry name" value="Bac_photo_RC_H_C"/>
</dbReference>
<evidence type="ECO:0008006" key="3">
    <source>
        <dbReference type="Google" id="ProtNLM"/>
    </source>
</evidence>
<organism evidence="1 2">
    <name type="scientific">Candidatus Nitrobium versatile</name>
    <dbReference type="NCBI Taxonomy" id="2884831"/>
    <lineage>
        <taxon>Bacteria</taxon>
        <taxon>Pseudomonadati</taxon>
        <taxon>Nitrospirota</taxon>
        <taxon>Nitrospiria</taxon>
        <taxon>Nitrospirales</taxon>
        <taxon>Nitrospiraceae</taxon>
        <taxon>Candidatus Nitrobium</taxon>
    </lineage>
</organism>
<dbReference type="GO" id="GO:0030077">
    <property type="term" value="C:plasma membrane light-harvesting complex"/>
    <property type="evidence" value="ECO:0007669"/>
    <property type="project" value="InterPro"/>
</dbReference>
<comment type="caution">
    <text evidence="1">The sequence shown here is derived from an EMBL/GenBank/DDBJ whole genome shotgun (WGS) entry which is preliminary data.</text>
</comment>
<reference evidence="1" key="1">
    <citation type="journal article" date="2021" name="bioRxiv">
        <title>Unraveling nitrogen, sulfur and carbon metabolic pathways and microbial community transcriptional responses to substrate deprivation and toxicity stresses in a bioreactor mimicking anoxic brackish coastal sediment conditions.</title>
        <authorList>
            <person name="Martins P.D."/>
            <person name="Echeveste M.J."/>
            <person name="Arshad A."/>
            <person name="Kurth J."/>
            <person name="Ouboter H."/>
            <person name="Jetten M.S.M."/>
            <person name="Welte C.U."/>
        </authorList>
    </citation>
    <scope>NUCLEOTIDE SEQUENCE</scope>
    <source>
        <strain evidence="1">MAG_39</strain>
    </source>
</reference>
<sequence>MADSGMPREDEALRLRSVGSLAEYTVVSGDGDIGTVREFYFDDDIWAIRYLAVYADIWLPGRKLLISPLALKSTDWELPKLTVPFTKAELKATPVIGLDGPVTRRHQIDMYLYYGWLPYWLEEEYYDVSPPPRQVESKQSPDEEKAADPHLFGTSEMIEFRIEALDGDVGHIEDFIMDEDDWVIHYLVVALDDPNPEVESHKSVLISTEWVQKIVRSEERVYVDLDRERVMSSPEYDPALPISREFELEIYDHYGRPRYWVEGGDTEEEEDMRFLS</sequence>